<sequence>MARSAKPAKRKSKAKARPSRATGGMASLGALIARNPMIAGGSTAFLVAFCYVSANAIWYQPHIHRSALFATRDFVRPDQYPQEEEPETTFLIERPQASPPAPVADRVAMQVQDVLKQLGHYQGAVDGLPGPATTGAIQTYRQSVGLPDSGSIDEALLMQLGITPTTSGIVPQPAPRGSTEGEAQDQTALTKKVQAGLKAFGNDGVEIDGILGSRTRSAIREFESIFGLPVTGEPNPALYAKMREIGLTN</sequence>
<evidence type="ECO:0000313" key="3">
    <source>
        <dbReference type="EMBL" id="MBS3648166.1"/>
    </source>
</evidence>
<dbReference type="Proteomes" id="UP000680348">
    <property type="component" value="Unassembled WGS sequence"/>
</dbReference>
<protein>
    <submittedName>
        <fullName evidence="3">Peptidoglycan-binding protein</fullName>
    </submittedName>
</protein>
<reference evidence="3" key="1">
    <citation type="submission" date="2021-04" db="EMBL/GenBank/DDBJ databases">
        <title>Pseudaminobacter soli sp. nov., isolated from paddy soil contaminated by heavy metals.</title>
        <authorList>
            <person name="Zhang K."/>
        </authorList>
    </citation>
    <scope>NUCLEOTIDE SEQUENCE</scope>
    <source>
        <strain evidence="3">19-2017</strain>
    </source>
</reference>
<gene>
    <name evidence="3" type="ORF">KEU06_05935</name>
</gene>
<feature type="compositionally biased region" description="Basic residues" evidence="1">
    <location>
        <begin position="1"/>
        <end position="18"/>
    </location>
</feature>
<dbReference type="Pfam" id="PF01471">
    <property type="entry name" value="PG_binding_1"/>
    <property type="match status" value="2"/>
</dbReference>
<feature type="region of interest" description="Disordered" evidence="1">
    <location>
        <begin position="166"/>
        <end position="187"/>
    </location>
</feature>
<keyword evidence="4" id="KW-1185">Reference proteome</keyword>
<dbReference type="InterPro" id="IPR036366">
    <property type="entry name" value="PGBDSf"/>
</dbReference>
<dbReference type="InterPro" id="IPR002477">
    <property type="entry name" value="Peptidoglycan-bd-like"/>
</dbReference>
<evidence type="ECO:0000256" key="1">
    <source>
        <dbReference type="SAM" id="MobiDB-lite"/>
    </source>
</evidence>
<comment type="caution">
    <text evidence="3">The sequence shown here is derived from an EMBL/GenBank/DDBJ whole genome shotgun (WGS) entry which is preliminary data.</text>
</comment>
<evidence type="ECO:0000259" key="2">
    <source>
        <dbReference type="Pfam" id="PF01471"/>
    </source>
</evidence>
<name>A0A942DW86_9HYPH</name>
<evidence type="ECO:0000313" key="4">
    <source>
        <dbReference type="Proteomes" id="UP000680348"/>
    </source>
</evidence>
<dbReference type="AlphaFoldDB" id="A0A942DW86"/>
<proteinExistence type="predicted"/>
<feature type="domain" description="Peptidoglycan binding-like" evidence="2">
    <location>
        <begin position="110"/>
        <end position="160"/>
    </location>
</feature>
<accession>A0A942DW86</accession>
<dbReference type="EMBL" id="JAGWCR010000003">
    <property type="protein sequence ID" value="MBS3648166.1"/>
    <property type="molecule type" value="Genomic_DNA"/>
</dbReference>
<dbReference type="InterPro" id="IPR036365">
    <property type="entry name" value="PGBD-like_sf"/>
</dbReference>
<feature type="domain" description="Peptidoglycan binding-like" evidence="2">
    <location>
        <begin position="190"/>
        <end position="242"/>
    </location>
</feature>
<feature type="region of interest" description="Disordered" evidence="1">
    <location>
        <begin position="1"/>
        <end position="21"/>
    </location>
</feature>
<dbReference type="SUPFAM" id="SSF47090">
    <property type="entry name" value="PGBD-like"/>
    <property type="match status" value="2"/>
</dbReference>
<organism evidence="3 4">
    <name type="scientific">Pseudaminobacter soli</name>
    <name type="common">ex Zhang et al. 2022</name>
    <dbReference type="NCBI Taxonomy" id="2831468"/>
    <lineage>
        <taxon>Bacteria</taxon>
        <taxon>Pseudomonadati</taxon>
        <taxon>Pseudomonadota</taxon>
        <taxon>Alphaproteobacteria</taxon>
        <taxon>Hyphomicrobiales</taxon>
        <taxon>Phyllobacteriaceae</taxon>
        <taxon>Pseudaminobacter</taxon>
    </lineage>
</organism>
<dbReference type="Gene3D" id="1.10.101.10">
    <property type="entry name" value="PGBD-like superfamily/PGBD"/>
    <property type="match status" value="2"/>
</dbReference>